<evidence type="ECO:0000313" key="5">
    <source>
        <dbReference type="EMBL" id="GAA4461630.1"/>
    </source>
</evidence>
<dbReference type="Gene3D" id="2.40.10.120">
    <property type="match status" value="1"/>
</dbReference>
<evidence type="ECO:0000256" key="3">
    <source>
        <dbReference type="SAM" id="SignalP"/>
    </source>
</evidence>
<feature type="chain" id="PRO_5047398573" evidence="3">
    <location>
        <begin position="24"/>
        <end position="492"/>
    </location>
</feature>
<dbReference type="RefSeq" id="WP_345078494.1">
    <property type="nucleotide sequence ID" value="NZ_BAABFA010000005.1"/>
</dbReference>
<dbReference type="InterPro" id="IPR051201">
    <property type="entry name" value="Chloro_Bact_Ser_Proteases"/>
</dbReference>
<dbReference type="Pfam" id="PF13365">
    <property type="entry name" value="Trypsin_2"/>
    <property type="match status" value="1"/>
</dbReference>
<dbReference type="InterPro" id="IPR009003">
    <property type="entry name" value="Peptidase_S1_PA"/>
</dbReference>
<dbReference type="PANTHER" id="PTHR43343:SF3">
    <property type="entry name" value="PROTEASE DO-LIKE 8, CHLOROPLASTIC"/>
    <property type="match status" value="1"/>
</dbReference>
<organism evidence="5 6">
    <name type="scientific">Nemorincola caseinilytica</name>
    <dbReference type="NCBI Taxonomy" id="2054315"/>
    <lineage>
        <taxon>Bacteria</taxon>
        <taxon>Pseudomonadati</taxon>
        <taxon>Bacteroidota</taxon>
        <taxon>Chitinophagia</taxon>
        <taxon>Chitinophagales</taxon>
        <taxon>Chitinophagaceae</taxon>
        <taxon>Nemorincola</taxon>
    </lineage>
</organism>
<reference evidence="6" key="1">
    <citation type="journal article" date="2019" name="Int. J. Syst. Evol. Microbiol.">
        <title>The Global Catalogue of Microorganisms (GCM) 10K type strain sequencing project: providing services to taxonomists for standard genome sequencing and annotation.</title>
        <authorList>
            <consortium name="The Broad Institute Genomics Platform"/>
            <consortium name="The Broad Institute Genome Sequencing Center for Infectious Disease"/>
            <person name="Wu L."/>
            <person name="Ma J."/>
        </authorList>
    </citation>
    <scope>NUCLEOTIDE SEQUENCE [LARGE SCALE GENOMIC DNA]</scope>
    <source>
        <strain evidence="6">JCM 32105</strain>
    </source>
</reference>
<dbReference type="InterPro" id="IPR001940">
    <property type="entry name" value="Peptidase_S1C"/>
</dbReference>
<dbReference type="InterPro" id="IPR001478">
    <property type="entry name" value="PDZ"/>
</dbReference>
<dbReference type="Pfam" id="PF13180">
    <property type="entry name" value="PDZ_2"/>
    <property type="match status" value="1"/>
</dbReference>
<feature type="signal peptide" evidence="3">
    <location>
        <begin position="1"/>
        <end position="23"/>
    </location>
</feature>
<evidence type="ECO:0000256" key="2">
    <source>
        <dbReference type="ARBA" id="ARBA00022801"/>
    </source>
</evidence>
<proteinExistence type="predicted"/>
<dbReference type="SUPFAM" id="SSF50494">
    <property type="entry name" value="Trypsin-like serine proteases"/>
    <property type="match status" value="1"/>
</dbReference>
<accession>A0ABP8N9R1</accession>
<evidence type="ECO:0000256" key="1">
    <source>
        <dbReference type="ARBA" id="ARBA00022670"/>
    </source>
</evidence>
<feature type="domain" description="PDZ" evidence="4">
    <location>
        <begin position="280"/>
        <end position="374"/>
    </location>
</feature>
<name>A0ABP8N9R1_9BACT</name>
<dbReference type="SMART" id="SM00228">
    <property type="entry name" value="PDZ"/>
    <property type="match status" value="2"/>
</dbReference>
<keyword evidence="2" id="KW-0378">Hydrolase</keyword>
<protein>
    <submittedName>
        <fullName evidence="5">Trypsin-like peptidase domain-containing protein</fullName>
    </submittedName>
</protein>
<keyword evidence="3" id="KW-0732">Signal</keyword>
<sequence>MRNKLFPVIATAALTSVATLFVASRVLDRDQGHFAVTNSRPVPVNYVNYAGAAAPAGAGFELAAESSVKAVVHIKTATAARIITDNSMGDVFNQLFGQRQYYIPSQTGSGSGVVISPDGYIVTNNHVVADANEVTVTFNDRYTAKAKVIGTDPSTDIAVLQVEGERNIPFMEFGNSDDVKLGQWVLAVGFPLNLDATVTAGIVSAKGRALGVNRQRSGAPIESFIQTDAAVNPGNSGGALVNTTGQLIGINSAIASPTGSYAGYSYAIPANIVRKVVNDLMRYGAVQRAYMGVEYLDSRTASPEALTAAGLDKTEGVYITNIKANSGAAKAGLKKGDIITQINGVPVNSASDVQGQIARYRPGDNISIMFNRSSKMMTANVQLTNFSGTTDILKSNSSARMLGATFRPVTDSEKEKYGIDKGIVVSDAGTGALAHQAKIRKGFIITGINNIPVGAVADLQQLLVSNSTVQIAGFYPGTQGMYYYTINNNGAE</sequence>
<dbReference type="Proteomes" id="UP001500067">
    <property type="component" value="Unassembled WGS sequence"/>
</dbReference>
<evidence type="ECO:0000259" key="4">
    <source>
        <dbReference type="PROSITE" id="PS50106"/>
    </source>
</evidence>
<dbReference type="PROSITE" id="PS50106">
    <property type="entry name" value="PDZ"/>
    <property type="match status" value="1"/>
</dbReference>
<dbReference type="SUPFAM" id="SSF50156">
    <property type="entry name" value="PDZ domain-like"/>
    <property type="match status" value="2"/>
</dbReference>
<keyword evidence="1" id="KW-0645">Protease</keyword>
<dbReference type="PANTHER" id="PTHR43343">
    <property type="entry name" value="PEPTIDASE S12"/>
    <property type="match status" value="1"/>
</dbReference>
<comment type="caution">
    <text evidence="5">The sequence shown here is derived from an EMBL/GenBank/DDBJ whole genome shotgun (WGS) entry which is preliminary data.</text>
</comment>
<dbReference type="Gene3D" id="2.30.42.10">
    <property type="match status" value="2"/>
</dbReference>
<dbReference type="EMBL" id="BAABFA010000005">
    <property type="protein sequence ID" value="GAA4461630.1"/>
    <property type="molecule type" value="Genomic_DNA"/>
</dbReference>
<evidence type="ECO:0000313" key="6">
    <source>
        <dbReference type="Proteomes" id="UP001500067"/>
    </source>
</evidence>
<dbReference type="InterPro" id="IPR036034">
    <property type="entry name" value="PDZ_sf"/>
</dbReference>
<dbReference type="PRINTS" id="PR00834">
    <property type="entry name" value="PROTEASES2C"/>
</dbReference>
<gene>
    <name evidence="5" type="ORF">GCM10023093_06600</name>
</gene>
<keyword evidence="6" id="KW-1185">Reference proteome</keyword>